<evidence type="ECO:0000313" key="11">
    <source>
        <dbReference type="EMBL" id="WNQ10763.1"/>
    </source>
</evidence>
<evidence type="ECO:0000256" key="4">
    <source>
        <dbReference type="ARBA" id="ARBA00022679"/>
    </source>
</evidence>
<dbReference type="AlphaFoldDB" id="A0AA96LCP4"/>
<keyword evidence="7" id="KW-0067">ATP-binding</keyword>
<name>A0AA96LCP4_9BACL</name>
<evidence type="ECO:0000256" key="6">
    <source>
        <dbReference type="ARBA" id="ARBA00022777"/>
    </source>
</evidence>
<gene>
    <name evidence="11" type="ORF">MJA45_24600</name>
</gene>
<dbReference type="PRINTS" id="PR00344">
    <property type="entry name" value="BCTRLSENSOR"/>
</dbReference>
<evidence type="ECO:0000256" key="7">
    <source>
        <dbReference type="ARBA" id="ARBA00022840"/>
    </source>
</evidence>
<organism evidence="11 12">
    <name type="scientific">Paenibacillus aurantius</name>
    <dbReference type="NCBI Taxonomy" id="2918900"/>
    <lineage>
        <taxon>Bacteria</taxon>
        <taxon>Bacillati</taxon>
        <taxon>Bacillota</taxon>
        <taxon>Bacilli</taxon>
        <taxon>Bacillales</taxon>
        <taxon>Paenibacillaceae</taxon>
        <taxon>Paenibacillus</taxon>
    </lineage>
</organism>
<dbReference type="InterPro" id="IPR036890">
    <property type="entry name" value="HATPase_C_sf"/>
</dbReference>
<evidence type="ECO:0000259" key="10">
    <source>
        <dbReference type="PROSITE" id="PS50109"/>
    </source>
</evidence>
<evidence type="ECO:0000256" key="8">
    <source>
        <dbReference type="ARBA" id="ARBA00023012"/>
    </source>
</evidence>
<comment type="catalytic activity">
    <reaction evidence="1">
        <text>ATP + protein L-histidine = ADP + protein N-phospho-L-histidine.</text>
        <dbReference type="EC" id="2.7.13.3"/>
    </reaction>
</comment>
<evidence type="ECO:0000256" key="9">
    <source>
        <dbReference type="SAM" id="Phobius"/>
    </source>
</evidence>
<feature type="transmembrane region" description="Helical" evidence="9">
    <location>
        <begin position="113"/>
        <end position="130"/>
    </location>
</feature>
<feature type="transmembrane region" description="Helical" evidence="9">
    <location>
        <begin position="172"/>
        <end position="190"/>
    </location>
</feature>
<dbReference type="InterPro" id="IPR004358">
    <property type="entry name" value="Sig_transdc_His_kin-like_C"/>
</dbReference>
<protein>
    <recommendedName>
        <fullName evidence="2">histidine kinase</fullName>
        <ecNumber evidence="2">2.7.13.3</ecNumber>
    </recommendedName>
</protein>
<sequence>MLWYFAGLTAAALVLLFNNPLSRINRWAAGFLGIAGLGGLAFVLKDWAASPFGPGEAGDPYGTASGEGNLPLQAIRTAASALELLNQLGTPYACAVFAAVYSGLFSRRTENRMAAGLLLPAGLTAAFTAYSPELVIPYGLLLAWAGPAYLFSCLVLFLAYRRERHPGRRRSRLVTFLIMAPTLLLILALINIGRTLDPAFDFFPWISLAVGYSFAAAAVCLFLYGVLGVKLRFVRDPWDSTMKAVASGTAIVNHTIKNEIAKISLSTDNLQPLAGPEAEESLRIIRRSADHMLAMVTRMHGQMQETVLVEEPCRLTGLLEEALEPFGPLFGACGIRVERRYLADVTVCCDHVHLREALGNLLRNAAEAMKKGGVLTVELECTRRWVRLTIRDTGPGIPRDALPYVFEPFYTTKGQGENFGLGLAYSYNVIRKSGGSLKLDSPPGGGTTADILLPARKIVKPEEGVADKERETPERGR</sequence>
<proteinExistence type="predicted"/>
<dbReference type="CDD" id="cd00075">
    <property type="entry name" value="HATPase"/>
    <property type="match status" value="1"/>
</dbReference>
<keyword evidence="9" id="KW-0472">Membrane</keyword>
<dbReference type="KEGG" id="paun:MJA45_24600"/>
<feature type="domain" description="Histidine kinase" evidence="10">
    <location>
        <begin position="251"/>
        <end position="457"/>
    </location>
</feature>
<evidence type="ECO:0000256" key="1">
    <source>
        <dbReference type="ARBA" id="ARBA00000085"/>
    </source>
</evidence>
<feature type="transmembrane region" description="Helical" evidence="9">
    <location>
        <begin position="26"/>
        <end position="44"/>
    </location>
</feature>
<dbReference type="PANTHER" id="PTHR43065:SF10">
    <property type="entry name" value="PEROXIDE STRESS-ACTIVATED HISTIDINE KINASE MAK3"/>
    <property type="match status" value="1"/>
</dbReference>
<dbReference type="EC" id="2.7.13.3" evidence="2"/>
<keyword evidence="6 11" id="KW-0418">Kinase</keyword>
<dbReference type="Proteomes" id="UP001305702">
    <property type="component" value="Chromosome"/>
</dbReference>
<evidence type="ECO:0000256" key="3">
    <source>
        <dbReference type="ARBA" id="ARBA00022553"/>
    </source>
</evidence>
<dbReference type="InterPro" id="IPR005467">
    <property type="entry name" value="His_kinase_dom"/>
</dbReference>
<dbReference type="GO" id="GO:0000160">
    <property type="term" value="P:phosphorelay signal transduction system"/>
    <property type="evidence" value="ECO:0007669"/>
    <property type="project" value="UniProtKB-KW"/>
</dbReference>
<dbReference type="RefSeq" id="WP_315604538.1">
    <property type="nucleotide sequence ID" value="NZ_CP130318.1"/>
</dbReference>
<evidence type="ECO:0000256" key="2">
    <source>
        <dbReference type="ARBA" id="ARBA00012438"/>
    </source>
</evidence>
<evidence type="ECO:0000313" key="12">
    <source>
        <dbReference type="Proteomes" id="UP001305702"/>
    </source>
</evidence>
<dbReference type="PROSITE" id="PS50109">
    <property type="entry name" value="HIS_KIN"/>
    <property type="match status" value="1"/>
</dbReference>
<dbReference type="GO" id="GO:0004673">
    <property type="term" value="F:protein histidine kinase activity"/>
    <property type="evidence" value="ECO:0007669"/>
    <property type="project" value="UniProtKB-EC"/>
</dbReference>
<dbReference type="InterPro" id="IPR003594">
    <property type="entry name" value="HATPase_dom"/>
</dbReference>
<reference evidence="11 12" key="1">
    <citation type="submission" date="2022-02" db="EMBL/GenBank/DDBJ databases">
        <title>Paenibacillus sp. MBLB1776 Whole Genome Shotgun Sequencing.</title>
        <authorList>
            <person name="Hwang C.Y."/>
            <person name="Cho E.-S."/>
            <person name="Seo M.-J."/>
        </authorList>
    </citation>
    <scope>NUCLEOTIDE SEQUENCE [LARGE SCALE GENOMIC DNA]</scope>
    <source>
        <strain evidence="11 12">MBLB1776</strain>
    </source>
</reference>
<dbReference type="PANTHER" id="PTHR43065">
    <property type="entry name" value="SENSOR HISTIDINE KINASE"/>
    <property type="match status" value="1"/>
</dbReference>
<accession>A0AA96LCP4</accession>
<dbReference type="SUPFAM" id="SSF55874">
    <property type="entry name" value="ATPase domain of HSP90 chaperone/DNA topoisomerase II/histidine kinase"/>
    <property type="match status" value="1"/>
</dbReference>
<keyword evidence="5" id="KW-0547">Nucleotide-binding</keyword>
<dbReference type="Pfam" id="PF02518">
    <property type="entry name" value="HATPase_c"/>
    <property type="match status" value="1"/>
</dbReference>
<feature type="transmembrane region" description="Helical" evidence="9">
    <location>
        <begin position="136"/>
        <end position="160"/>
    </location>
</feature>
<evidence type="ECO:0000256" key="5">
    <source>
        <dbReference type="ARBA" id="ARBA00022741"/>
    </source>
</evidence>
<keyword evidence="9" id="KW-0812">Transmembrane</keyword>
<keyword evidence="8" id="KW-0902">Two-component regulatory system</keyword>
<keyword evidence="12" id="KW-1185">Reference proteome</keyword>
<dbReference type="Gene3D" id="3.30.565.10">
    <property type="entry name" value="Histidine kinase-like ATPase, C-terminal domain"/>
    <property type="match status" value="1"/>
</dbReference>
<keyword evidence="9" id="KW-1133">Transmembrane helix</keyword>
<keyword evidence="3" id="KW-0597">Phosphoprotein</keyword>
<keyword evidence="4" id="KW-0808">Transferase</keyword>
<feature type="transmembrane region" description="Helical" evidence="9">
    <location>
        <begin position="202"/>
        <end position="227"/>
    </location>
</feature>
<dbReference type="EMBL" id="CP130318">
    <property type="protein sequence ID" value="WNQ10763.1"/>
    <property type="molecule type" value="Genomic_DNA"/>
</dbReference>
<dbReference type="SMART" id="SM00387">
    <property type="entry name" value="HATPase_c"/>
    <property type="match status" value="1"/>
</dbReference>
<dbReference type="GO" id="GO:0005524">
    <property type="term" value="F:ATP binding"/>
    <property type="evidence" value="ECO:0007669"/>
    <property type="project" value="UniProtKB-KW"/>
</dbReference>